<keyword evidence="5 7" id="KW-0223">Dioxygenase</keyword>
<dbReference type="GO" id="GO:0046872">
    <property type="term" value="F:metal ion binding"/>
    <property type="evidence" value="ECO:0007669"/>
    <property type="project" value="UniProtKB-KW"/>
</dbReference>
<protein>
    <submittedName>
        <fullName evidence="5 7">Phytanoyl-CoA dioxygenase domain-containing protein 1</fullName>
    </submittedName>
</protein>
<evidence type="ECO:0000256" key="2">
    <source>
        <dbReference type="ARBA" id="ARBA00022723"/>
    </source>
</evidence>
<comment type="similarity">
    <text evidence="4">Belongs to the PhyH family. PHYHD1 subfamily.</text>
</comment>
<dbReference type="RefSeq" id="XP_025420493.1">
    <property type="nucleotide sequence ID" value="XM_025564708.1"/>
</dbReference>
<dbReference type="Proteomes" id="UP000694846">
    <property type="component" value="Unplaced"/>
</dbReference>
<dbReference type="OrthoDB" id="445007at2759"/>
<dbReference type="AlphaFoldDB" id="A0A2S2QNT9"/>
<name>A0A2S2QNT9_9HEMI</name>
<evidence type="ECO:0000256" key="1">
    <source>
        <dbReference type="ARBA" id="ARBA00001962"/>
    </source>
</evidence>
<reference evidence="5" key="1">
    <citation type="submission" date="2018-04" db="EMBL/GenBank/DDBJ databases">
        <title>Transcriptome assembly of Sipha flava.</title>
        <authorList>
            <person name="Scully E.D."/>
            <person name="Geib S.M."/>
            <person name="Palmer N.A."/>
            <person name="Koch K."/>
            <person name="Bradshaw J."/>
            <person name="Heng-Moss T."/>
            <person name="Sarath G."/>
        </authorList>
    </citation>
    <scope>NUCLEOTIDE SEQUENCE</scope>
</reference>
<keyword evidence="3" id="KW-0408">Iron</keyword>
<dbReference type="GO" id="GO:0051213">
    <property type="term" value="F:dioxygenase activity"/>
    <property type="evidence" value="ECO:0007669"/>
    <property type="project" value="UniProtKB-KW"/>
</dbReference>
<organism evidence="5">
    <name type="scientific">Sipha flava</name>
    <name type="common">yellow sugarcane aphid</name>
    <dbReference type="NCBI Taxonomy" id="143950"/>
    <lineage>
        <taxon>Eukaryota</taxon>
        <taxon>Metazoa</taxon>
        <taxon>Ecdysozoa</taxon>
        <taxon>Arthropoda</taxon>
        <taxon>Hexapoda</taxon>
        <taxon>Insecta</taxon>
        <taxon>Pterygota</taxon>
        <taxon>Neoptera</taxon>
        <taxon>Paraneoptera</taxon>
        <taxon>Hemiptera</taxon>
        <taxon>Sternorrhyncha</taxon>
        <taxon>Aphidomorpha</taxon>
        <taxon>Aphidoidea</taxon>
        <taxon>Aphididae</taxon>
        <taxon>Sipha</taxon>
    </lineage>
</organism>
<keyword evidence="2" id="KW-0479">Metal-binding</keyword>
<dbReference type="InterPro" id="IPR008775">
    <property type="entry name" value="Phytyl_CoA_dOase-like"/>
</dbReference>
<dbReference type="PANTHER" id="PTHR20883">
    <property type="entry name" value="PHYTANOYL-COA DIOXYGENASE DOMAIN CONTAINING 1"/>
    <property type="match status" value="1"/>
</dbReference>
<dbReference type="Gene3D" id="2.60.120.620">
    <property type="entry name" value="q2cbj1_9rhob like domain"/>
    <property type="match status" value="1"/>
</dbReference>
<dbReference type="SUPFAM" id="SSF51197">
    <property type="entry name" value="Clavaminate synthase-like"/>
    <property type="match status" value="1"/>
</dbReference>
<evidence type="ECO:0000313" key="6">
    <source>
        <dbReference type="Proteomes" id="UP000694846"/>
    </source>
</evidence>
<proteinExistence type="inferred from homology"/>
<gene>
    <name evidence="5" type="primary">Y105C5B.9</name>
    <name evidence="7" type="synonym">LOC112690659</name>
    <name evidence="5" type="ORF">g.81873</name>
</gene>
<evidence type="ECO:0000313" key="5">
    <source>
        <dbReference type="EMBL" id="MBY79429.1"/>
    </source>
</evidence>
<dbReference type="Pfam" id="PF05721">
    <property type="entry name" value="PhyH"/>
    <property type="match status" value="1"/>
</dbReference>
<keyword evidence="5 7" id="KW-0560">Oxidoreductase</keyword>
<evidence type="ECO:0000256" key="4">
    <source>
        <dbReference type="ARBA" id="ARBA00038356"/>
    </source>
</evidence>
<sequence length="289" mass="33066">MVYEYLKYKFDRDGYVVINNFLTKKEVEDLRTAGEKLTVNPPVDSKTVFTTNQTKREANSYFMDSADTIGFFYEKNALDENKRLLVDPTVALNKVGHALHRLHPVFEACTYSEKVTNICRALGLVRPLVVQSMYIYKNPGIGGKVDEHQDSTFLFTEPDSLVGFWIALDDAKIENGCLWIIPGSHKTVDLQKRFIRNPNICAVDEPMVFQGTNSEYDQSLYVPVAVDKSSLVLLHGRVVHKSEKNKSQFSRHAYTFHVFDEGVSQYSEQNWLQTKVGFKQLYGQKSQNN</sequence>
<evidence type="ECO:0000256" key="3">
    <source>
        <dbReference type="ARBA" id="ARBA00023004"/>
    </source>
</evidence>
<keyword evidence="6" id="KW-1185">Reference proteome</keyword>
<evidence type="ECO:0000313" key="7">
    <source>
        <dbReference type="RefSeq" id="XP_025420493.1"/>
    </source>
</evidence>
<reference evidence="7" key="2">
    <citation type="submission" date="2025-04" db="UniProtKB">
        <authorList>
            <consortium name="RefSeq"/>
        </authorList>
    </citation>
    <scope>IDENTIFICATION</scope>
    <source>
        <tissue evidence="7">Whole body</tissue>
    </source>
</reference>
<dbReference type="EMBL" id="GGMS01010226">
    <property type="protein sequence ID" value="MBY79429.1"/>
    <property type="molecule type" value="Transcribed_RNA"/>
</dbReference>
<comment type="cofactor">
    <cofactor evidence="1">
        <name>Fe cation</name>
        <dbReference type="ChEBI" id="CHEBI:24875"/>
    </cofactor>
</comment>
<accession>A0A2S2QNT9</accession>
<dbReference type="PANTHER" id="PTHR20883:SF15">
    <property type="entry name" value="PHYTANOYL-COA DIOXYGENASE DOMAIN-CONTAINING PROTEIN 1"/>
    <property type="match status" value="1"/>
</dbReference>